<organism evidence="2 3">
    <name type="scientific">Tetraparma gracilis</name>
    <dbReference type="NCBI Taxonomy" id="2962635"/>
    <lineage>
        <taxon>Eukaryota</taxon>
        <taxon>Sar</taxon>
        <taxon>Stramenopiles</taxon>
        <taxon>Ochrophyta</taxon>
        <taxon>Bolidophyceae</taxon>
        <taxon>Parmales</taxon>
        <taxon>Triparmaceae</taxon>
        <taxon>Tetraparma</taxon>
    </lineage>
</organism>
<dbReference type="InterPro" id="IPR001214">
    <property type="entry name" value="SET_dom"/>
</dbReference>
<dbReference type="PROSITE" id="PS50280">
    <property type="entry name" value="SET"/>
    <property type="match status" value="1"/>
</dbReference>
<dbReference type="InterPro" id="IPR046341">
    <property type="entry name" value="SET_dom_sf"/>
</dbReference>
<sequence length="228" mass="23732">MSSYFSSIDISFHPDIAIKETPSTGLGLFATRPIAPHTTLLTVPRSAKIPSSLALQDPAFQPFAYKVPDTLLLAAYITKNYLSESPTPYAAAVFATVDSHPLVISDAAAAAIPDPDTRAEVMSLRKEAAAAASLLAPALGAGGAAGVVRGLAVVLSRSFNYDRVTLVPGLDLLNHASEPNISHKEAGDGSTVLTAGEDGLQAGEELVNEYCKAGTSDAVMYARFGFVP</sequence>
<evidence type="ECO:0000313" key="2">
    <source>
        <dbReference type="EMBL" id="GMI38243.1"/>
    </source>
</evidence>
<dbReference type="EMBL" id="BRYB01002018">
    <property type="protein sequence ID" value="GMI38243.1"/>
    <property type="molecule type" value="Genomic_DNA"/>
</dbReference>
<dbReference type="CDD" id="cd10527">
    <property type="entry name" value="SET_LSMT"/>
    <property type="match status" value="1"/>
</dbReference>
<dbReference type="Gene3D" id="3.90.1410.10">
    <property type="entry name" value="set domain protein methyltransferase, domain 1"/>
    <property type="match status" value="1"/>
</dbReference>
<dbReference type="Pfam" id="PF00856">
    <property type="entry name" value="SET"/>
    <property type="match status" value="1"/>
</dbReference>
<dbReference type="InterPro" id="IPR050600">
    <property type="entry name" value="SETD3_SETD6_MTase"/>
</dbReference>
<comment type="caution">
    <text evidence="2">The sequence shown here is derived from an EMBL/GenBank/DDBJ whole genome shotgun (WGS) entry which is preliminary data.</text>
</comment>
<dbReference type="PANTHER" id="PTHR13271:SF137">
    <property type="entry name" value="SET DOMAIN-CONTAINING PROTEIN"/>
    <property type="match status" value="1"/>
</dbReference>
<dbReference type="PANTHER" id="PTHR13271">
    <property type="entry name" value="UNCHARACTERIZED PUTATIVE METHYLTRANSFERASE"/>
    <property type="match status" value="1"/>
</dbReference>
<name>A0ABQ6N1W0_9STRA</name>
<reference evidence="2 3" key="1">
    <citation type="journal article" date="2023" name="Commun. Biol.">
        <title>Genome analysis of Parmales, the sister group of diatoms, reveals the evolutionary specialization of diatoms from phago-mixotrophs to photoautotrophs.</title>
        <authorList>
            <person name="Ban H."/>
            <person name="Sato S."/>
            <person name="Yoshikawa S."/>
            <person name="Yamada K."/>
            <person name="Nakamura Y."/>
            <person name="Ichinomiya M."/>
            <person name="Sato N."/>
            <person name="Blanc-Mathieu R."/>
            <person name="Endo H."/>
            <person name="Kuwata A."/>
            <person name="Ogata H."/>
        </authorList>
    </citation>
    <scope>NUCLEOTIDE SEQUENCE [LARGE SCALE GENOMIC DNA]</scope>
</reference>
<dbReference type="Proteomes" id="UP001165060">
    <property type="component" value="Unassembled WGS sequence"/>
</dbReference>
<evidence type="ECO:0000259" key="1">
    <source>
        <dbReference type="PROSITE" id="PS50280"/>
    </source>
</evidence>
<gene>
    <name evidence="2" type="ORF">TeGR_g3858</name>
</gene>
<accession>A0ABQ6N1W0</accession>
<evidence type="ECO:0000313" key="3">
    <source>
        <dbReference type="Proteomes" id="UP001165060"/>
    </source>
</evidence>
<keyword evidence="3" id="KW-1185">Reference proteome</keyword>
<feature type="domain" description="SET" evidence="1">
    <location>
        <begin position="14"/>
        <end position="211"/>
    </location>
</feature>
<protein>
    <recommendedName>
        <fullName evidence="1">SET domain-containing protein</fullName>
    </recommendedName>
</protein>
<dbReference type="SUPFAM" id="SSF82199">
    <property type="entry name" value="SET domain"/>
    <property type="match status" value="1"/>
</dbReference>
<proteinExistence type="predicted"/>